<dbReference type="GO" id="GO:0046677">
    <property type="term" value="P:response to antibiotic"/>
    <property type="evidence" value="ECO:0007669"/>
    <property type="project" value="InterPro"/>
</dbReference>
<sequence>MEGKTKAGFIFISISLFFFAGVLFFISIQEYQKQSQIIPSDSTIGPFSIGELEISQALVEPKTFFQQPVMLSYQDQLIQVSPEIFDFHLDLNSLESDLKSQMENIYSNKNFFPYLFGKFHAEPIHLELKMSWSQQKIRDYLINEIVPRYDKPAKAKQPILNGSGFLAGEFGFALDIDSSIQTIEKALVSVESRFAVLSVTRIDEPKAIINNLETQLKQLIDQIQEQGQITEVVLIDPSTGDTFDFARQNQKDVPPEISFTAASTIKIPIMISSFRIMDEEPDATTKKQLSLMITESKNEQTDWMMENIIGGNLAPLTVTDDMRKLGYKNIFLAGYFYLGAPLLDIIETPANTRTDINLKPDMYNQTTAKDMTNLLFDLYQCSQDGSGKLTEVFPKKITQTECSSMIDLLKRNHLPYLISAGVPDGTVVAHKHGWIEESDGLLHTMSNVGIVYTPNGDYILGIYTYHPENLIFEEGNKLFTQISAAVYGYFVPISEKSSE</sequence>
<dbReference type="AlphaFoldDB" id="A0A0S7BV21"/>
<protein>
    <submittedName>
        <fullName evidence="3">Beta-lactamase class A</fullName>
    </submittedName>
</protein>
<evidence type="ECO:0000313" key="3">
    <source>
        <dbReference type="EMBL" id="GAP41582.1"/>
    </source>
</evidence>
<name>A0A0S7BV21_9CHLR</name>
<dbReference type="STRING" id="1678840.ATC1_131574"/>
<dbReference type="GO" id="GO:0008800">
    <property type="term" value="F:beta-lactamase activity"/>
    <property type="evidence" value="ECO:0007669"/>
    <property type="project" value="InterPro"/>
</dbReference>
<dbReference type="EMBL" id="DF968181">
    <property type="protein sequence ID" value="GAP41582.1"/>
    <property type="molecule type" value="Genomic_DNA"/>
</dbReference>
<dbReference type="InterPro" id="IPR000871">
    <property type="entry name" value="Beta-lactam_class-A"/>
</dbReference>
<dbReference type="SUPFAM" id="SSF56601">
    <property type="entry name" value="beta-lactamase/transpeptidase-like"/>
    <property type="match status" value="1"/>
</dbReference>
<reference evidence="3" key="1">
    <citation type="journal article" date="2015" name="Genome Announc.">
        <title>Draft Genome Sequence of Anaerolineae Strain TC1, a Novel Isolate from a Methanogenic Wastewater Treatment System.</title>
        <authorList>
            <person name="Matsuura N."/>
            <person name="Tourlousse D.M."/>
            <person name="Sun L."/>
            <person name="Toyonaga M."/>
            <person name="Kuroda K."/>
            <person name="Ohashi A."/>
            <person name="Cruz R."/>
            <person name="Yamaguchi T."/>
            <person name="Sekiguchi Y."/>
        </authorList>
    </citation>
    <scope>NUCLEOTIDE SEQUENCE [LARGE SCALE GENOMIC DNA]</scope>
    <source>
        <strain evidence="3">TC1</strain>
    </source>
</reference>
<proteinExistence type="predicted"/>
<dbReference type="PANTHER" id="PTHR35333:SF3">
    <property type="entry name" value="BETA-LACTAMASE-TYPE TRANSPEPTIDASE FOLD CONTAINING PROTEIN"/>
    <property type="match status" value="1"/>
</dbReference>
<evidence type="ECO:0000259" key="2">
    <source>
        <dbReference type="Pfam" id="PF13354"/>
    </source>
</evidence>
<dbReference type="GO" id="GO:0030655">
    <property type="term" value="P:beta-lactam antibiotic catabolic process"/>
    <property type="evidence" value="ECO:0007669"/>
    <property type="project" value="InterPro"/>
</dbReference>
<organism evidence="3">
    <name type="scientific">Flexilinea flocculi</name>
    <dbReference type="NCBI Taxonomy" id="1678840"/>
    <lineage>
        <taxon>Bacteria</taxon>
        <taxon>Bacillati</taxon>
        <taxon>Chloroflexota</taxon>
        <taxon>Anaerolineae</taxon>
        <taxon>Anaerolineales</taxon>
        <taxon>Anaerolineaceae</taxon>
        <taxon>Flexilinea</taxon>
    </lineage>
</organism>
<dbReference type="InterPro" id="IPR012338">
    <property type="entry name" value="Beta-lactam/transpept-like"/>
</dbReference>
<gene>
    <name evidence="3" type="ORF">ATC1_131574</name>
</gene>
<accession>A0A0S7BV21</accession>
<dbReference type="Proteomes" id="UP000053370">
    <property type="component" value="Unassembled WGS sequence"/>
</dbReference>
<evidence type="ECO:0000313" key="4">
    <source>
        <dbReference type="Proteomes" id="UP000053370"/>
    </source>
</evidence>
<dbReference type="PANTHER" id="PTHR35333">
    <property type="entry name" value="BETA-LACTAMASE"/>
    <property type="match status" value="1"/>
</dbReference>
<dbReference type="Gene3D" id="3.40.710.10">
    <property type="entry name" value="DD-peptidase/beta-lactamase superfamily"/>
    <property type="match status" value="1"/>
</dbReference>
<evidence type="ECO:0000256" key="1">
    <source>
        <dbReference type="SAM" id="Phobius"/>
    </source>
</evidence>
<keyword evidence="1" id="KW-0812">Transmembrane</keyword>
<dbReference type="RefSeq" id="WP_062283093.1">
    <property type="nucleotide sequence ID" value="NZ_DF968181.1"/>
</dbReference>
<feature type="domain" description="Beta-lactamase class A catalytic" evidence="2">
    <location>
        <begin position="289"/>
        <end position="464"/>
    </location>
</feature>
<dbReference type="PATRIC" id="fig|1678840.3.peg.3063"/>
<dbReference type="Pfam" id="PF13354">
    <property type="entry name" value="Beta-lactamase2"/>
    <property type="match status" value="1"/>
</dbReference>
<feature type="transmembrane region" description="Helical" evidence="1">
    <location>
        <begin position="7"/>
        <end position="28"/>
    </location>
</feature>
<keyword evidence="1" id="KW-0472">Membrane</keyword>
<keyword evidence="4" id="KW-1185">Reference proteome</keyword>
<keyword evidence="1" id="KW-1133">Transmembrane helix</keyword>
<dbReference type="OrthoDB" id="138826at2"/>
<dbReference type="InterPro" id="IPR045155">
    <property type="entry name" value="Beta-lactam_cat"/>
</dbReference>